<feature type="domain" description="Histidine kinase" evidence="7">
    <location>
        <begin position="317"/>
        <end position="542"/>
    </location>
</feature>
<evidence type="ECO:0000256" key="6">
    <source>
        <dbReference type="PROSITE-ProRule" id="PRU00169"/>
    </source>
</evidence>
<evidence type="ECO:0000259" key="9">
    <source>
        <dbReference type="PROSITE" id="PS50112"/>
    </source>
</evidence>
<dbReference type="InterPro" id="IPR003594">
    <property type="entry name" value="HATPase_dom"/>
</dbReference>
<dbReference type="Pfam" id="PF02518">
    <property type="entry name" value="HATPase_c"/>
    <property type="match status" value="1"/>
</dbReference>
<dbReference type="CDD" id="cd00130">
    <property type="entry name" value="PAS"/>
    <property type="match status" value="1"/>
</dbReference>
<evidence type="ECO:0000313" key="11">
    <source>
        <dbReference type="Proteomes" id="UP000669605"/>
    </source>
</evidence>
<dbReference type="Gene3D" id="3.30.450.40">
    <property type="match status" value="1"/>
</dbReference>
<evidence type="ECO:0000313" key="10">
    <source>
        <dbReference type="EMBL" id="NMH16760.1"/>
    </source>
</evidence>
<dbReference type="PROSITE" id="PS50109">
    <property type="entry name" value="HIS_KIN"/>
    <property type="match status" value="1"/>
</dbReference>
<dbReference type="InterPro" id="IPR011006">
    <property type="entry name" value="CheY-like_superfamily"/>
</dbReference>
<dbReference type="Pfam" id="PF00072">
    <property type="entry name" value="Response_reg"/>
    <property type="match status" value="1"/>
</dbReference>
<dbReference type="PANTHER" id="PTHR43047">
    <property type="entry name" value="TWO-COMPONENT HISTIDINE PROTEIN KINASE"/>
    <property type="match status" value="1"/>
</dbReference>
<dbReference type="SUPFAM" id="SSF52172">
    <property type="entry name" value="CheY-like"/>
    <property type="match status" value="1"/>
</dbReference>
<dbReference type="InterPro" id="IPR035965">
    <property type="entry name" value="PAS-like_dom_sf"/>
</dbReference>
<keyword evidence="4" id="KW-0808">Transferase</keyword>
<dbReference type="Gene3D" id="3.30.450.20">
    <property type="entry name" value="PAS domain"/>
    <property type="match status" value="1"/>
</dbReference>
<evidence type="ECO:0000256" key="4">
    <source>
        <dbReference type="ARBA" id="ARBA00022679"/>
    </source>
</evidence>
<dbReference type="Gene3D" id="1.10.287.130">
    <property type="match status" value="1"/>
</dbReference>
<dbReference type="InterPro" id="IPR003018">
    <property type="entry name" value="GAF"/>
</dbReference>
<dbReference type="SMART" id="SM00065">
    <property type="entry name" value="GAF"/>
    <property type="match status" value="1"/>
</dbReference>
<keyword evidence="11" id="KW-1185">Reference proteome</keyword>
<feature type="domain" description="Response regulatory" evidence="8">
    <location>
        <begin position="561"/>
        <end position="679"/>
    </location>
</feature>
<dbReference type="CDD" id="cd00082">
    <property type="entry name" value="HisKA"/>
    <property type="match status" value="1"/>
</dbReference>
<protein>
    <recommendedName>
        <fullName evidence="2">histidine kinase</fullName>
        <ecNumber evidence="2">2.7.13.3</ecNumber>
    </recommendedName>
</protein>
<dbReference type="InterPro" id="IPR029016">
    <property type="entry name" value="GAF-like_dom_sf"/>
</dbReference>
<dbReference type="InterPro" id="IPR013767">
    <property type="entry name" value="PAS_fold"/>
</dbReference>
<dbReference type="SMART" id="SM00448">
    <property type="entry name" value="REC"/>
    <property type="match status" value="1"/>
</dbReference>
<sequence>MSSPAQLSLVDETARLATLERLQIFGTEPESRYDLIAKLASRFLQVPIALLSFIDADTLCVKARTGIELDRLPRRHAFCAHALAAPEGCLVVEDTHDDPRFADLPLVVGPPGIRFYAGHTIYIEGQPVGTLCVMDTEPHTLTAEALQTLGELAAMVEKLLAARLQAIEYREAMRRQASLASELKAILETAAAGIIRIDAQGRIQSFNRAAERLFGYRADEVQGKNVSLLMPAPWAEAHDGYLERYLRTREARIIGSGRDVRGRRADGSEFPLHLAVSEVQSGGETHFIGIISDTSALHEAMETAQRANRAKSEFLSRMSHELRTPLNAILGFSQLLLQSKREPLGERQRRHVEQIHRSGQHLLALVNDVLDLARIEAGRLSLSLEPVALRTLLDEALELVAPLADEKGIRIHDHSRAAPPGRVWADFTRAKQVLLNLLSNAVKYNRPDGEIHLRVLAPGEHEGPAGQWGIEVADTGIGIDPERLDELFQPFSRLGQERGRIEGTGIGLVISRQLVEQMGGQFIVHSQPDVGSRFAFTLPGTAANNVIDVPNLRLPTLAGRTILAIDDNPANLSLLEQVLGGEAGVQLLYAPTAARGIELATERRPDVILLDIHLPGIDGHEMLERLQRQARTATIPVIALSADASAKAIAKAERHPRLVAYLTKPLRLDALMSALSQALSLAQEPQT</sequence>
<feature type="domain" description="PAS" evidence="9">
    <location>
        <begin position="179"/>
        <end position="249"/>
    </location>
</feature>
<dbReference type="InterPro" id="IPR036890">
    <property type="entry name" value="HATPase_C_sf"/>
</dbReference>
<evidence type="ECO:0000256" key="1">
    <source>
        <dbReference type="ARBA" id="ARBA00000085"/>
    </source>
</evidence>
<dbReference type="SUPFAM" id="SSF47384">
    <property type="entry name" value="Homodimeric domain of signal transducing histidine kinase"/>
    <property type="match status" value="1"/>
</dbReference>
<dbReference type="SMART" id="SM00388">
    <property type="entry name" value="HisKA"/>
    <property type="match status" value="1"/>
</dbReference>
<dbReference type="RefSeq" id="WP_169115948.1">
    <property type="nucleotide sequence ID" value="NZ_JAAAUB010000008.1"/>
</dbReference>
<dbReference type="CDD" id="cd16922">
    <property type="entry name" value="HATPase_EvgS-ArcB-TorS-like"/>
    <property type="match status" value="1"/>
</dbReference>
<feature type="modified residue" description="4-aspartylphosphate" evidence="6">
    <location>
        <position position="611"/>
    </location>
</feature>
<dbReference type="PANTHER" id="PTHR43047:SF72">
    <property type="entry name" value="OSMOSENSING HISTIDINE PROTEIN KINASE SLN1"/>
    <property type="match status" value="1"/>
</dbReference>
<dbReference type="Pfam" id="PF00512">
    <property type="entry name" value="HisKA"/>
    <property type="match status" value="1"/>
</dbReference>
<dbReference type="SMART" id="SM00387">
    <property type="entry name" value="HATPase_c"/>
    <property type="match status" value="1"/>
</dbReference>
<dbReference type="EMBL" id="JAAAUB010000008">
    <property type="protein sequence ID" value="NMH16760.1"/>
    <property type="molecule type" value="Genomic_DNA"/>
</dbReference>
<comment type="catalytic activity">
    <reaction evidence="1">
        <text>ATP + protein L-histidine = ADP + protein N-phospho-L-histidine.</text>
        <dbReference type="EC" id="2.7.13.3"/>
    </reaction>
</comment>
<gene>
    <name evidence="10" type="ORF">GV368_06530</name>
</gene>
<dbReference type="PRINTS" id="PR00344">
    <property type="entry name" value="BCTRLSENSOR"/>
</dbReference>
<dbReference type="InterPro" id="IPR005467">
    <property type="entry name" value="His_kinase_dom"/>
</dbReference>
<evidence type="ECO:0000256" key="3">
    <source>
        <dbReference type="ARBA" id="ARBA00022553"/>
    </source>
</evidence>
<dbReference type="PROSITE" id="PS50112">
    <property type="entry name" value="PAS"/>
    <property type="match status" value="1"/>
</dbReference>
<dbReference type="SMART" id="SM00091">
    <property type="entry name" value="PAS"/>
    <property type="match status" value="1"/>
</dbReference>
<dbReference type="Gene3D" id="3.40.50.2300">
    <property type="match status" value="1"/>
</dbReference>
<dbReference type="InterPro" id="IPR036097">
    <property type="entry name" value="HisK_dim/P_sf"/>
</dbReference>
<dbReference type="Gene3D" id="3.30.565.10">
    <property type="entry name" value="Histidine kinase-like ATPase, C-terminal domain"/>
    <property type="match status" value="1"/>
</dbReference>
<dbReference type="Pfam" id="PF01590">
    <property type="entry name" value="GAF"/>
    <property type="match status" value="1"/>
</dbReference>
<dbReference type="InterPro" id="IPR001789">
    <property type="entry name" value="Sig_transdc_resp-reg_receiver"/>
</dbReference>
<name>A0ABX1QLE7_9PROT</name>
<dbReference type="PROSITE" id="PS50110">
    <property type="entry name" value="RESPONSE_REGULATORY"/>
    <property type="match status" value="1"/>
</dbReference>
<evidence type="ECO:0000256" key="5">
    <source>
        <dbReference type="ARBA" id="ARBA00022777"/>
    </source>
</evidence>
<reference evidence="10 11" key="1">
    <citation type="journal article" date="2020" name="Curr. Microbiol.">
        <title>Tepidiphilus baoligensis sp. nov., a Novel Bacterium of the Family Hydrogenophilaceae Isolated from an Oil Reservoir.</title>
        <authorList>
            <person name="Zhang X."/>
            <person name="Wang G."/>
            <person name="Ma X."/>
            <person name="Yu J."/>
            <person name="You J."/>
            <person name="Xue Y."/>
            <person name="Ma Y."/>
        </authorList>
    </citation>
    <scope>NUCLEOTIDE SEQUENCE [LARGE SCALE GENOMIC DNA]</scope>
    <source>
        <strain evidence="10 11">B18-69</strain>
    </source>
</reference>
<keyword evidence="3 6" id="KW-0597">Phosphoprotein</keyword>
<evidence type="ECO:0000259" key="8">
    <source>
        <dbReference type="PROSITE" id="PS50110"/>
    </source>
</evidence>
<keyword evidence="5" id="KW-0418">Kinase</keyword>
<dbReference type="InterPro" id="IPR003661">
    <property type="entry name" value="HisK_dim/P_dom"/>
</dbReference>
<comment type="caution">
    <text evidence="10">The sequence shown here is derived from an EMBL/GenBank/DDBJ whole genome shotgun (WGS) entry which is preliminary data.</text>
</comment>
<dbReference type="SUPFAM" id="SSF55781">
    <property type="entry name" value="GAF domain-like"/>
    <property type="match status" value="1"/>
</dbReference>
<evidence type="ECO:0000259" key="7">
    <source>
        <dbReference type="PROSITE" id="PS50109"/>
    </source>
</evidence>
<accession>A0ABX1QLE7</accession>
<dbReference type="SUPFAM" id="SSF55874">
    <property type="entry name" value="ATPase domain of HSP90 chaperone/DNA topoisomerase II/histidine kinase"/>
    <property type="match status" value="1"/>
</dbReference>
<dbReference type="SUPFAM" id="SSF55785">
    <property type="entry name" value="PYP-like sensor domain (PAS domain)"/>
    <property type="match status" value="1"/>
</dbReference>
<dbReference type="InterPro" id="IPR004358">
    <property type="entry name" value="Sig_transdc_His_kin-like_C"/>
</dbReference>
<dbReference type="Pfam" id="PF00989">
    <property type="entry name" value="PAS"/>
    <property type="match status" value="1"/>
</dbReference>
<evidence type="ECO:0000256" key="2">
    <source>
        <dbReference type="ARBA" id="ARBA00012438"/>
    </source>
</evidence>
<organism evidence="10 11">
    <name type="scientific">Tepidiphilus baoligensis</name>
    <dbReference type="NCBI Taxonomy" id="2698687"/>
    <lineage>
        <taxon>Bacteria</taxon>
        <taxon>Pseudomonadati</taxon>
        <taxon>Pseudomonadota</taxon>
        <taxon>Hydrogenophilia</taxon>
        <taxon>Hydrogenophilales</taxon>
        <taxon>Hydrogenophilaceae</taxon>
        <taxon>Tepidiphilus</taxon>
    </lineage>
</organism>
<dbReference type="EC" id="2.7.13.3" evidence="2"/>
<dbReference type="NCBIfam" id="TIGR00229">
    <property type="entry name" value="sensory_box"/>
    <property type="match status" value="1"/>
</dbReference>
<proteinExistence type="predicted"/>
<dbReference type="InterPro" id="IPR000014">
    <property type="entry name" value="PAS"/>
</dbReference>
<dbReference type="Proteomes" id="UP000669605">
    <property type="component" value="Unassembled WGS sequence"/>
</dbReference>